<evidence type="ECO:0000256" key="1">
    <source>
        <dbReference type="SAM" id="Phobius"/>
    </source>
</evidence>
<dbReference type="EMBL" id="MSAG01000018">
    <property type="protein sequence ID" value="PUX21689.1"/>
    <property type="molecule type" value="Genomic_DNA"/>
</dbReference>
<proteinExistence type="predicted"/>
<keyword evidence="1" id="KW-0812">Transmembrane</keyword>
<name>A0A2T7B4I0_9ENTR</name>
<protein>
    <recommendedName>
        <fullName evidence="3">Transposase</fullName>
    </recommendedName>
</protein>
<comment type="caution">
    <text evidence="2">The sequence shown here is derived from an EMBL/GenBank/DDBJ whole genome shotgun (WGS) entry which is preliminary data.</text>
</comment>
<dbReference type="AlphaFoldDB" id="A0A2T7B4I0"/>
<dbReference type="OrthoDB" id="9866087at2"/>
<evidence type="ECO:0008006" key="3">
    <source>
        <dbReference type="Google" id="ProtNLM"/>
    </source>
</evidence>
<gene>
    <name evidence="2" type="ORF">BS411_11790</name>
</gene>
<keyword evidence="1" id="KW-1133">Transmembrane helix</keyword>
<organism evidence="2">
    <name type="scientific">Cronobacter turicensis</name>
    <dbReference type="NCBI Taxonomy" id="413502"/>
    <lineage>
        <taxon>Bacteria</taxon>
        <taxon>Pseudomonadati</taxon>
        <taxon>Pseudomonadota</taxon>
        <taxon>Gammaproteobacteria</taxon>
        <taxon>Enterobacterales</taxon>
        <taxon>Enterobacteriaceae</taxon>
        <taxon>Cronobacter</taxon>
    </lineage>
</organism>
<reference evidence="2" key="1">
    <citation type="submission" date="2016-12" db="EMBL/GenBank/DDBJ databases">
        <title>Analysis of the Molecular Diversity Among Cronobacter Species Isolated from Filth Flies Using a Pan Genomic DNA Microarray.</title>
        <authorList>
            <person name="Pava-Ripoll M."/>
            <person name="Tall B."/>
            <person name="Farber J."/>
            <person name="Fanning S."/>
            <person name="Lehner A."/>
            <person name="Stephan R."/>
            <person name="Pagotto F."/>
            <person name="Iverson C."/>
            <person name="Ziobro G."/>
            <person name="Miller A."/>
            <person name="Pearson R."/>
            <person name="Yan Q."/>
            <person name="Kim M."/>
            <person name="Jeong S."/>
            <person name="Park J."/>
            <person name="Jun S."/>
            <person name="Choi H."/>
            <person name="Chung T."/>
            <person name="Yoo Y."/>
            <person name="Park E."/>
            <person name="Hwang S."/>
            <person name="Lee B."/>
            <person name="Sathyamoorthy V."/>
            <person name="Carter L."/>
            <person name="Mammel M."/>
            <person name="Jackson S."/>
            <person name="Kothary M."/>
            <person name="Patel I."/>
            <person name="Grim C."/>
            <person name="Gopinath G."/>
            <person name="Gangiredla J."/>
            <person name="Chase H."/>
        </authorList>
    </citation>
    <scope>NUCLEOTIDE SEQUENCE [LARGE SCALE GENOMIC DNA]</scope>
    <source>
        <strain evidence="2">MOD1-Sh41s</strain>
    </source>
</reference>
<sequence>MTRRCNTFRKSIKTQRNQPVALTEIFSGFLAIALCGAMPFRKLITLLRDVSGKLKVCIFLQQKIAICAEKS</sequence>
<feature type="transmembrane region" description="Helical" evidence="1">
    <location>
        <begin position="21"/>
        <end position="40"/>
    </location>
</feature>
<keyword evidence="1" id="KW-0472">Membrane</keyword>
<evidence type="ECO:0000313" key="2">
    <source>
        <dbReference type="EMBL" id="PUX21689.1"/>
    </source>
</evidence>
<accession>A0A2T7B4I0</accession>